<evidence type="ECO:0000256" key="8">
    <source>
        <dbReference type="ARBA" id="ARBA00023136"/>
    </source>
</evidence>
<evidence type="ECO:0000256" key="2">
    <source>
        <dbReference type="ARBA" id="ARBA00022448"/>
    </source>
</evidence>
<name>A0ABW1S308_9LACO</name>
<keyword evidence="7 10" id="KW-0406">Ion transport</keyword>
<evidence type="ECO:0000256" key="6">
    <source>
        <dbReference type="ARBA" id="ARBA00023053"/>
    </source>
</evidence>
<evidence type="ECO:0000256" key="9">
    <source>
        <dbReference type="ARBA" id="ARBA00023201"/>
    </source>
</evidence>
<evidence type="ECO:0000256" key="3">
    <source>
        <dbReference type="ARBA" id="ARBA00022475"/>
    </source>
</evidence>
<protein>
    <submittedName>
        <fullName evidence="12">Na+/H+ antiporter</fullName>
    </submittedName>
</protein>
<proteinExistence type="inferred from homology"/>
<gene>
    <name evidence="12" type="ORF">ACFP5Y_13475</name>
</gene>
<comment type="function">
    <text evidence="10">Na(+)/H(+) antiporter that extrudes sodium in exchange for external protons.</text>
</comment>
<feature type="transmembrane region" description="Helical" evidence="10">
    <location>
        <begin position="156"/>
        <end position="176"/>
    </location>
</feature>
<comment type="similarity">
    <text evidence="10">Belongs to the monovalent cation:proton antiporter 1 (CPA1) transporter (TC 2.A.36) family.</text>
</comment>
<comment type="caution">
    <text evidence="10">Lacks conserved residue(s) required for the propagation of feature annotation.</text>
</comment>
<keyword evidence="13" id="KW-1185">Reference proteome</keyword>
<evidence type="ECO:0000313" key="12">
    <source>
        <dbReference type="EMBL" id="MFC6182241.1"/>
    </source>
</evidence>
<feature type="transmembrane region" description="Helical" evidence="10">
    <location>
        <begin position="350"/>
        <end position="372"/>
    </location>
</feature>
<keyword evidence="2 10" id="KW-0813">Transport</keyword>
<evidence type="ECO:0000256" key="5">
    <source>
        <dbReference type="ARBA" id="ARBA00022989"/>
    </source>
</evidence>
<feature type="domain" description="Cation/H+ exchanger transmembrane" evidence="11">
    <location>
        <begin position="10"/>
        <end position="407"/>
    </location>
</feature>
<evidence type="ECO:0000256" key="10">
    <source>
        <dbReference type="RuleBase" id="RU366002"/>
    </source>
</evidence>
<dbReference type="InterPro" id="IPR006153">
    <property type="entry name" value="Cation/H_exchanger_TM"/>
</dbReference>
<keyword evidence="3 10" id="KW-1003">Cell membrane</keyword>
<evidence type="ECO:0000256" key="4">
    <source>
        <dbReference type="ARBA" id="ARBA00022692"/>
    </source>
</evidence>
<keyword evidence="5 10" id="KW-1133">Transmembrane helix</keyword>
<organism evidence="12 13">
    <name type="scientific">Lactiplantibacillus daowaiensis</name>
    <dbReference type="NCBI Taxonomy" id="2559918"/>
    <lineage>
        <taxon>Bacteria</taxon>
        <taxon>Bacillati</taxon>
        <taxon>Bacillota</taxon>
        <taxon>Bacilli</taxon>
        <taxon>Lactobacillales</taxon>
        <taxon>Lactobacillaceae</taxon>
        <taxon>Lactiplantibacillus</taxon>
    </lineage>
</organism>
<sequence length="667" mass="73576">MSTVFLVLLLIAAVVGANAIYARFTLVPVAFLQIAAGLLLSLIPLYRNFELEPEIFLLVIISVLMFNDGQNTNVRKLSHQLGTTLSLAVVLAIVTILIVGTVTHFLIPAFSLALSLALGAIITPTDAVAVSSITTKVSVPGEVMDTLENESLFNDASGIVAFNLAIAAVTTGQFSVMHGIGNFLYVFVGGIIVGLILGYVIVAIRIQLINMHVDTPSVIVPYTLLTPFVVYLVAEAAGVSGILAVVATGLIHGVQQERLRLTTSRLQIVMSTTWSIIASILNGIVFVLLGVSLPSVISHLQQRDTSSVAILVGIGILLYLVMTLVRFLWTQFDFAKIRAWDNHEKARNSLVLALSGVHGTITLAMAFSLPLTLGGHAFTYRNDLIFVAAVVILTSLLVPTILLPVLLPAKVDKVTPEDLAQAKVDMVTSAIHMIYARYGDTPNASEVIMILEGQRAVDGRPDRAQLNELFDQAYDLETHTVEQMVTDGEVTPQVAEKYMRVASQTRLQNQQSFGQRVILFFKFVVFGRWSWNRKARARRKAIHQIKTKGLSREQLIDRNRHVWDQMRAVEAKPYQAIVTFLNDSYATHNQQAVGIVRRAYDERHRRLSGTRDFQNAQNELLIQAFQLEYNFIQSQLATQKYSHALGNALYEQISTDQLVYLQSVNAE</sequence>
<dbReference type="Gene3D" id="6.10.140.1330">
    <property type="match status" value="1"/>
</dbReference>
<dbReference type="NCBIfam" id="TIGR00831">
    <property type="entry name" value="a_cpa1"/>
    <property type="match status" value="1"/>
</dbReference>
<dbReference type="InterPro" id="IPR004705">
    <property type="entry name" value="Cation/H_exchanger_CPA1_bac"/>
</dbReference>
<keyword evidence="9 10" id="KW-0739">Sodium transport</keyword>
<feature type="transmembrane region" description="Helical" evidence="10">
    <location>
        <begin position="183"/>
        <end position="208"/>
    </location>
</feature>
<dbReference type="Pfam" id="PF00999">
    <property type="entry name" value="Na_H_Exchanger"/>
    <property type="match status" value="1"/>
</dbReference>
<keyword evidence="6 10" id="KW-0915">Sodium</keyword>
<dbReference type="RefSeq" id="WP_137627488.1">
    <property type="nucleotide sequence ID" value="NZ_BJDJ01000002.1"/>
</dbReference>
<dbReference type="PANTHER" id="PTHR10110">
    <property type="entry name" value="SODIUM/HYDROGEN EXCHANGER"/>
    <property type="match status" value="1"/>
</dbReference>
<dbReference type="InterPro" id="IPR018422">
    <property type="entry name" value="Cation/H_exchanger_CPA1"/>
</dbReference>
<feature type="transmembrane region" description="Helical" evidence="10">
    <location>
        <begin position="272"/>
        <end position="297"/>
    </location>
</feature>
<evidence type="ECO:0000256" key="7">
    <source>
        <dbReference type="ARBA" id="ARBA00023065"/>
    </source>
</evidence>
<reference evidence="13" key="1">
    <citation type="journal article" date="2019" name="Int. J. Syst. Evol. Microbiol.">
        <title>The Global Catalogue of Microorganisms (GCM) 10K type strain sequencing project: providing services to taxonomists for standard genome sequencing and annotation.</title>
        <authorList>
            <consortium name="The Broad Institute Genomics Platform"/>
            <consortium name="The Broad Institute Genome Sequencing Center for Infectious Disease"/>
            <person name="Wu L."/>
            <person name="Ma J."/>
        </authorList>
    </citation>
    <scope>NUCLEOTIDE SEQUENCE [LARGE SCALE GENOMIC DNA]</scope>
    <source>
        <strain evidence="13">CCM 8933</strain>
    </source>
</reference>
<keyword evidence="10" id="KW-0050">Antiport</keyword>
<feature type="transmembrane region" description="Helical" evidence="10">
    <location>
        <begin position="228"/>
        <end position="251"/>
    </location>
</feature>
<comment type="caution">
    <text evidence="12">The sequence shown here is derived from an EMBL/GenBank/DDBJ whole genome shotgun (WGS) entry which is preliminary data.</text>
</comment>
<evidence type="ECO:0000313" key="13">
    <source>
        <dbReference type="Proteomes" id="UP001596282"/>
    </source>
</evidence>
<accession>A0ABW1S308</accession>
<keyword evidence="4 10" id="KW-0812">Transmembrane</keyword>
<evidence type="ECO:0000256" key="1">
    <source>
        <dbReference type="ARBA" id="ARBA00004651"/>
    </source>
</evidence>
<dbReference type="EMBL" id="JBHSSC010000044">
    <property type="protein sequence ID" value="MFC6182241.1"/>
    <property type="molecule type" value="Genomic_DNA"/>
</dbReference>
<feature type="transmembrane region" description="Helical" evidence="10">
    <location>
        <begin position="384"/>
        <end position="407"/>
    </location>
</feature>
<feature type="transmembrane region" description="Helical" evidence="10">
    <location>
        <begin position="85"/>
        <end position="107"/>
    </location>
</feature>
<comment type="subcellular location">
    <subcellularLocation>
        <location evidence="1 10">Cell membrane</location>
        <topology evidence="1 10">Multi-pass membrane protein</topology>
    </subcellularLocation>
</comment>
<keyword evidence="8 10" id="KW-0472">Membrane</keyword>
<feature type="transmembrane region" description="Helical" evidence="10">
    <location>
        <begin position="309"/>
        <end position="329"/>
    </location>
</feature>
<dbReference type="Proteomes" id="UP001596282">
    <property type="component" value="Unassembled WGS sequence"/>
</dbReference>
<dbReference type="PANTHER" id="PTHR10110:SF86">
    <property type="entry name" value="SODIUM_HYDROGEN EXCHANGER 7"/>
    <property type="match status" value="1"/>
</dbReference>
<evidence type="ECO:0000259" key="11">
    <source>
        <dbReference type="Pfam" id="PF00999"/>
    </source>
</evidence>